<protein>
    <submittedName>
        <fullName evidence="2">Uncharacterized protein</fullName>
    </submittedName>
</protein>
<accession>A0AAV9Z4I4</accession>
<dbReference type="AlphaFoldDB" id="A0AAV9Z4I4"/>
<reference evidence="2 3" key="1">
    <citation type="journal article" date="2024" name="J Genomics">
        <title>Draft genome sequencing and assembly of Favolaschia claudopus CIRM-BRFM 2984 isolated from oak limbs.</title>
        <authorList>
            <person name="Navarro D."/>
            <person name="Drula E."/>
            <person name="Chaduli D."/>
            <person name="Cazenave R."/>
            <person name="Ahrendt S."/>
            <person name="Wang J."/>
            <person name="Lipzen A."/>
            <person name="Daum C."/>
            <person name="Barry K."/>
            <person name="Grigoriev I.V."/>
            <person name="Favel A."/>
            <person name="Rosso M.N."/>
            <person name="Martin F."/>
        </authorList>
    </citation>
    <scope>NUCLEOTIDE SEQUENCE [LARGE SCALE GENOMIC DNA]</scope>
    <source>
        <strain evidence="2 3">CIRM-BRFM 2984</strain>
    </source>
</reference>
<dbReference type="Proteomes" id="UP001362999">
    <property type="component" value="Unassembled WGS sequence"/>
</dbReference>
<proteinExistence type="predicted"/>
<evidence type="ECO:0000313" key="3">
    <source>
        <dbReference type="Proteomes" id="UP001362999"/>
    </source>
</evidence>
<name>A0AAV9Z4I4_9AGAR</name>
<sequence>MLFKSTLSIVALLVAAVAAAQHRPVFTATRVFKTLTDVPPFIVTATSTTTWTAEPTTTIVEPTGPGI</sequence>
<organism evidence="2 3">
    <name type="scientific">Favolaschia claudopus</name>
    <dbReference type="NCBI Taxonomy" id="2862362"/>
    <lineage>
        <taxon>Eukaryota</taxon>
        <taxon>Fungi</taxon>
        <taxon>Dikarya</taxon>
        <taxon>Basidiomycota</taxon>
        <taxon>Agaricomycotina</taxon>
        <taxon>Agaricomycetes</taxon>
        <taxon>Agaricomycetidae</taxon>
        <taxon>Agaricales</taxon>
        <taxon>Marasmiineae</taxon>
        <taxon>Mycenaceae</taxon>
        <taxon>Favolaschia</taxon>
    </lineage>
</organism>
<evidence type="ECO:0000256" key="1">
    <source>
        <dbReference type="SAM" id="SignalP"/>
    </source>
</evidence>
<gene>
    <name evidence="2" type="ORF">R3P38DRAFT_3143254</name>
</gene>
<comment type="caution">
    <text evidence="2">The sequence shown here is derived from an EMBL/GenBank/DDBJ whole genome shotgun (WGS) entry which is preliminary data.</text>
</comment>
<evidence type="ECO:0000313" key="2">
    <source>
        <dbReference type="EMBL" id="KAK6971311.1"/>
    </source>
</evidence>
<feature type="chain" id="PRO_5043384703" evidence="1">
    <location>
        <begin position="20"/>
        <end position="67"/>
    </location>
</feature>
<dbReference type="EMBL" id="JAWWNJ010000215">
    <property type="protein sequence ID" value="KAK6971311.1"/>
    <property type="molecule type" value="Genomic_DNA"/>
</dbReference>
<keyword evidence="1" id="KW-0732">Signal</keyword>
<feature type="signal peptide" evidence="1">
    <location>
        <begin position="1"/>
        <end position="19"/>
    </location>
</feature>
<keyword evidence="3" id="KW-1185">Reference proteome</keyword>